<evidence type="ECO:0000256" key="1">
    <source>
        <dbReference type="SAM" id="MobiDB-lite"/>
    </source>
</evidence>
<gene>
    <name evidence="2" type="ORF">BaRGS_00036721</name>
</gene>
<name>A0ABD0JAS3_9CAEN</name>
<keyword evidence="3" id="KW-1185">Reference proteome</keyword>
<feature type="region of interest" description="Disordered" evidence="1">
    <location>
        <begin position="114"/>
        <end position="133"/>
    </location>
</feature>
<evidence type="ECO:0000313" key="2">
    <source>
        <dbReference type="EMBL" id="KAK7468070.1"/>
    </source>
</evidence>
<feature type="region of interest" description="Disordered" evidence="1">
    <location>
        <begin position="1"/>
        <end position="88"/>
    </location>
</feature>
<protein>
    <submittedName>
        <fullName evidence="2">Uncharacterized protein</fullName>
    </submittedName>
</protein>
<feature type="compositionally biased region" description="Polar residues" evidence="1">
    <location>
        <begin position="1"/>
        <end position="35"/>
    </location>
</feature>
<sequence length="223" mass="23249">MLVSLGNSRSTTPAFSPTPSQNPLSPRIGQTQSPTVPYGARATSFTPISPHTSPQIPQGFITSPQKSWGSGPSKSSSSSSDHVSPITPRFSSVSGLPAFQSQIAIANPLANKPRSISLSKQDSGRSEDSGIDVLTPKTPISKNIVSPGSMYAPGMQGGTILVSSLQQRLSTPAEHSAIVKQLQSHGMVEQERQTCIEQTPGYLAAASWQSTTVGTDPVIPAAA</sequence>
<feature type="compositionally biased region" description="Low complexity" evidence="1">
    <location>
        <begin position="63"/>
        <end position="80"/>
    </location>
</feature>
<dbReference type="EMBL" id="JACVVK020000524">
    <property type="protein sequence ID" value="KAK7468070.1"/>
    <property type="molecule type" value="Genomic_DNA"/>
</dbReference>
<feature type="compositionally biased region" description="Polar residues" evidence="1">
    <location>
        <begin position="43"/>
        <end position="62"/>
    </location>
</feature>
<proteinExistence type="predicted"/>
<organism evidence="2 3">
    <name type="scientific">Batillaria attramentaria</name>
    <dbReference type="NCBI Taxonomy" id="370345"/>
    <lineage>
        <taxon>Eukaryota</taxon>
        <taxon>Metazoa</taxon>
        <taxon>Spiralia</taxon>
        <taxon>Lophotrochozoa</taxon>
        <taxon>Mollusca</taxon>
        <taxon>Gastropoda</taxon>
        <taxon>Caenogastropoda</taxon>
        <taxon>Sorbeoconcha</taxon>
        <taxon>Cerithioidea</taxon>
        <taxon>Batillariidae</taxon>
        <taxon>Batillaria</taxon>
    </lineage>
</organism>
<reference evidence="2 3" key="1">
    <citation type="journal article" date="2023" name="Sci. Data">
        <title>Genome assembly of the Korean intertidal mud-creeper Batillaria attramentaria.</title>
        <authorList>
            <person name="Patra A.K."/>
            <person name="Ho P.T."/>
            <person name="Jun S."/>
            <person name="Lee S.J."/>
            <person name="Kim Y."/>
            <person name="Won Y.J."/>
        </authorList>
    </citation>
    <scope>NUCLEOTIDE SEQUENCE [LARGE SCALE GENOMIC DNA]</scope>
    <source>
        <strain evidence="2">Wonlab-2016</strain>
    </source>
</reference>
<accession>A0ABD0JAS3</accession>
<dbReference type="AlphaFoldDB" id="A0ABD0JAS3"/>
<evidence type="ECO:0000313" key="3">
    <source>
        <dbReference type="Proteomes" id="UP001519460"/>
    </source>
</evidence>
<dbReference type="Proteomes" id="UP001519460">
    <property type="component" value="Unassembled WGS sequence"/>
</dbReference>
<comment type="caution">
    <text evidence="2">The sequence shown here is derived from an EMBL/GenBank/DDBJ whole genome shotgun (WGS) entry which is preliminary data.</text>
</comment>